<keyword evidence="9 10" id="KW-0807">Transducer</keyword>
<gene>
    <name evidence="12" type="primary">LOC105270851</name>
</gene>
<evidence type="ECO:0000256" key="8">
    <source>
        <dbReference type="ARBA" id="ARBA00023170"/>
    </source>
</evidence>
<feature type="transmembrane region" description="Helical" evidence="10">
    <location>
        <begin position="281"/>
        <end position="306"/>
    </location>
</feature>
<sequence length="414" mass="47477">MTDKVLPPGKSYIAFNLKCLTYLGNWNPWNHRRGWVYHVYTFVMLFMMSSRIHGYFVAVRELQQDFLQQTLMLVLISTFSVGVLKHINILWHHSDVLFLTRSLTWERSLICSKKVALYRNELLRKVIKFTKDLTVIWLWLVGFDLPLFYREFLDGSHRTVDHLSISYTIFGFLLAPFNFLVVFVIDYVTFVMFVWSVILNDCVFLALMLHIAAQFEILNFRLKMCTAVDNDYQIGDEFDTNSIGTKGRDYSAPYSSPNHQLIICIQHYQKIFGMMRVLRKIYGLILLPQLISSTSLITFVGIHVFVTKTVNLGDPSSAGVVVLTLFSSLIQLGVYCLAGNSIIVASDLTTFAAYNCQWYREDAAFKKKMSIFLSMSKKPMSISAIGLFELSCVTLKNVLTKSYSAMAVLQKSAE</sequence>
<dbReference type="KEGG" id="fas:105270851"/>
<protein>
    <recommendedName>
        <fullName evidence="10">Odorant receptor</fullName>
    </recommendedName>
</protein>
<dbReference type="RefSeq" id="XP_011310371.1">
    <property type="nucleotide sequence ID" value="XM_011312069.1"/>
</dbReference>
<feature type="transmembrane region" description="Helical" evidence="10">
    <location>
        <begin position="136"/>
        <end position="153"/>
    </location>
</feature>
<evidence type="ECO:0000256" key="6">
    <source>
        <dbReference type="ARBA" id="ARBA00022989"/>
    </source>
</evidence>
<name>A0A9R1TK24_9HYME</name>
<dbReference type="InterPro" id="IPR004117">
    <property type="entry name" value="7tm6_olfct_rcpt"/>
</dbReference>
<keyword evidence="6 10" id="KW-1133">Transmembrane helix</keyword>
<keyword evidence="7 10" id="KW-0472">Membrane</keyword>
<feature type="transmembrane region" description="Helical" evidence="10">
    <location>
        <begin position="191"/>
        <end position="213"/>
    </location>
</feature>
<dbReference type="OrthoDB" id="6614360at2759"/>
<dbReference type="Pfam" id="PF02949">
    <property type="entry name" value="7tm_6"/>
    <property type="match status" value="1"/>
</dbReference>
<evidence type="ECO:0000256" key="3">
    <source>
        <dbReference type="ARBA" id="ARBA00022606"/>
    </source>
</evidence>
<dbReference type="Proteomes" id="UP000694866">
    <property type="component" value="Unplaced"/>
</dbReference>
<organism evidence="11 12">
    <name type="scientific">Fopius arisanus</name>
    <dbReference type="NCBI Taxonomy" id="64838"/>
    <lineage>
        <taxon>Eukaryota</taxon>
        <taxon>Metazoa</taxon>
        <taxon>Ecdysozoa</taxon>
        <taxon>Arthropoda</taxon>
        <taxon>Hexapoda</taxon>
        <taxon>Insecta</taxon>
        <taxon>Pterygota</taxon>
        <taxon>Neoptera</taxon>
        <taxon>Endopterygota</taxon>
        <taxon>Hymenoptera</taxon>
        <taxon>Apocrita</taxon>
        <taxon>Ichneumonoidea</taxon>
        <taxon>Braconidae</taxon>
        <taxon>Opiinae</taxon>
        <taxon>Fopius</taxon>
    </lineage>
</organism>
<keyword evidence="4 10" id="KW-0812">Transmembrane</keyword>
<evidence type="ECO:0000256" key="2">
    <source>
        <dbReference type="ARBA" id="ARBA00022475"/>
    </source>
</evidence>
<dbReference type="GeneID" id="105270851"/>
<dbReference type="GO" id="GO:0005886">
    <property type="term" value="C:plasma membrane"/>
    <property type="evidence" value="ECO:0007669"/>
    <property type="project" value="UniProtKB-SubCell"/>
</dbReference>
<evidence type="ECO:0000256" key="7">
    <source>
        <dbReference type="ARBA" id="ARBA00023136"/>
    </source>
</evidence>
<feature type="transmembrane region" description="Helical" evidence="10">
    <location>
        <begin position="70"/>
        <end position="91"/>
    </location>
</feature>
<keyword evidence="2" id="KW-1003">Cell membrane</keyword>
<evidence type="ECO:0000256" key="1">
    <source>
        <dbReference type="ARBA" id="ARBA00004651"/>
    </source>
</evidence>
<dbReference type="GO" id="GO:0004984">
    <property type="term" value="F:olfactory receptor activity"/>
    <property type="evidence" value="ECO:0007669"/>
    <property type="project" value="InterPro"/>
</dbReference>
<reference evidence="12" key="1">
    <citation type="submission" date="2025-08" db="UniProtKB">
        <authorList>
            <consortium name="RefSeq"/>
        </authorList>
    </citation>
    <scope>IDENTIFICATION</scope>
    <source>
        <strain evidence="12">USDA-PBARC FA_bdor</strain>
        <tissue evidence="12">Whole organism</tissue>
    </source>
</reference>
<evidence type="ECO:0000313" key="12">
    <source>
        <dbReference type="RefSeq" id="XP_011310371.1"/>
    </source>
</evidence>
<dbReference type="GO" id="GO:0005549">
    <property type="term" value="F:odorant binding"/>
    <property type="evidence" value="ECO:0007669"/>
    <property type="project" value="InterPro"/>
</dbReference>
<evidence type="ECO:0000256" key="5">
    <source>
        <dbReference type="ARBA" id="ARBA00022725"/>
    </source>
</evidence>
<dbReference type="PANTHER" id="PTHR21137">
    <property type="entry name" value="ODORANT RECEPTOR"/>
    <property type="match status" value="1"/>
</dbReference>
<comment type="similarity">
    <text evidence="10">Belongs to the insect chemoreceptor superfamily. Heteromeric odorant receptor channel (TC 1.A.69) family.</text>
</comment>
<keyword evidence="11" id="KW-1185">Reference proteome</keyword>
<evidence type="ECO:0000313" key="11">
    <source>
        <dbReference type="Proteomes" id="UP000694866"/>
    </source>
</evidence>
<dbReference type="PANTHER" id="PTHR21137:SF35">
    <property type="entry name" value="ODORANT RECEPTOR 19A-RELATED"/>
    <property type="match status" value="1"/>
</dbReference>
<comment type="subcellular location">
    <subcellularLocation>
        <location evidence="1 10">Cell membrane</location>
        <topology evidence="1 10">Multi-pass membrane protein</topology>
    </subcellularLocation>
</comment>
<keyword evidence="3 10" id="KW-0716">Sensory transduction</keyword>
<dbReference type="AlphaFoldDB" id="A0A9R1TK24"/>
<feature type="transmembrane region" description="Helical" evidence="10">
    <location>
        <begin position="318"/>
        <end position="338"/>
    </location>
</feature>
<proteinExistence type="inferred from homology"/>
<dbReference type="GO" id="GO:0007165">
    <property type="term" value="P:signal transduction"/>
    <property type="evidence" value="ECO:0007669"/>
    <property type="project" value="UniProtKB-KW"/>
</dbReference>
<evidence type="ECO:0000256" key="4">
    <source>
        <dbReference type="ARBA" id="ARBA00022692"/>
    </source>
</evidence>
<keyword evidence="8 10" id="KW-0675">Receptor</keyword>
<evidence type="ECO:0000256" key="10">
    <source>
        <dbReference type="RuleBase" id="RU351113"/>
    </source>
</evidence>
<evidence type="ECO:0000256" key="9">
    <source>
        <dbReference type="ARBA" id="ARBA00023224"/>
    </source>
</evidence>
<accession>A0A9R1TK24</accession>
<feature type="transmembrane region" description="Helical" evidence="10">
    <location>
        <begin position="165"/>
        <end position="185"/>
    </location>
</feature>
<keyword evidence="5 10" id="KW-0552">Olfaction</keyword>
<feature type="transmembrane region" description="Helical" evidence="10">
    <location>
        <begin position="35"/>
        <end position="58"/>
    </location>
</feature>